<accession>A0A9D4TMW7</accession>
<keyword evidence="3" id="KW-1185">Reference proteome</keyword>
<reference evidence="2" key="2">
    <citation type="submission" date="2020-11" db="EMBL/GenBank/DDBJ databases">
        <authorList>
            <person name="Cecchin M."/>
            <person name="Marcolungo L."/>
            <person name="Rossato M."/>
            <person name="Girolomoni L."/>
            <person name="Cosentino E."/>
            <person name="Cuine S."/>
            <person name="Li-Beisson Y."/>
            <person name="Delledonne M."/>
            <person name="Ballottari M."/>
        </authorList>
    </citation>
    <scope>NUCLEOTIDE SEQUENCE</scope>
    <source>
        <strain evidence="2">211/11P</strain>
        <tissue evidence="2">Whole cell</tissue>
    </source>
</reference>
<feature type="region of interest" description="Disordered" evidence="1">
    <location>
        <begin position="70"/>
        <end position="107"/>
    </location>
</feature>
<proteinExistence type="predicted"/>
<evidence type="ECO:0000313" key="2">
    <source>
        <dbReference type="EMBL" id="KAI3429794.1"/>
    </source>
</evidence>
<dbReference type="EMBL" id="SIDB01000008">
    <property type="protein sequence ID" value="KAI3429794.1"/>
    <property type="molecule type" value="Genomic_DNA"/>
</dbReference>
<organism evidence="2 3">
    <name type="scientific">Chlorella vulgaris</name>
    <name type="common">Green alga</name>
    <dbReference type="NCBI Taxonomy" id="3077"/>
    <lineage>
        <taxon>Eukaryota</taxon>
        <taxon>Viridiplantae</taxon>
        <taxon>Chlorophyta</taxon>
        <taxon>core chlorophytes</taxon>
        <taxon>Trebouxiophyceae</taxon>
        <taxon>Chlorellales</taxon>
        <taxon>Chlorellaceae</taxon>
        <taxon>Chlorella clade</taxon>
        <taxon>Chlorella</taxon>
    </lineage>
</organism>
<protein>
    <submittedName>
        <fullName evidence="2">Uncharacterized protein</fullName>
    </submittedName>
</protein>
<dbReference type="AlphaFoldDB" id="A0A9D4TMW7"/>
<sequence>MGYCLPRHGGWPDEASLYYSPYHSAGIPQLKKHKRAKEASQAWRREARTRACRLKTPHCHLWSAQEADQAEPAVDADWTSLEQPEALERSAEAGTARHGNVRGLGQS</sequence>
<evidence type="ECO:0000256" key="1">
    <source>
        <dbReference type="SAM" id="MobiDB-lite"/>
    </source>
</evidence>
<dbReference type="Proteomes" id="UP001055712">
    <property type="component" value="Unassembled WGS sequence"/>
</dbReference>
<comment type="caution">
    <text evidence="2">The sequence shown here is derived from an EMBL/GenBank/DDBJ whole genome shotgun (WGS) entry which is preliminary data.</text>
</comment>
<name>A0A9D4TMW7_CHLVU</name>
<gene>
    <name evidence="2" type="ORF">D9Q98_010107</name>
</gene>
<evidence type="ECO:0000313" key="3">
    <source>
        <dbReference type="Proteomes" id="UP001055712"/>
    </source>
</evidence>
<reference evidence="2" key="1">
    <citation type="journal article" date="2019" name="Plant J.">
        <title>Chlorella vulgaris genome assembly and annotation reveals the molecular basis for metabolic acclimation to high light conditions.</title>
        <authorList>
            <person name="Cecchin M."/>
            <person name="Marcolungo L."/>
            <person name="Rossato M."/>
            <person name="Girolomoni L."/>
            <person name="Cosentino E."/>
            <person name="Cuine S."/>
            <person name="Li-Beisson Y."/>
            <person name="Delledonne M."/>
            <person name="Ballottari M."/>
        </authorList>
    </citation>
    <scope>NUCLEOTIDE SEQUENCE</scope>
    <source>
        <strain evidence="2">211/11P</strain>
    </source>
</reference>